<protein>
    <submittedName>
        <fullName evidence="3">Uncharacterized protein</fullName>
    </submittedName>
</protein>
<organism evidence="3">
    <name type="scientific">Dendroctonus ponderosae</name>
    <name type="common">Mountain pine beetle</name>
    <dbReference type="NCBI Taxonomy" id="77166"/>
    <lineage>
        <taxon>Eukaryota</taxon>
        <taxon>Metazoa</taxon>
        <taxon>Ecdysozoa</taxon>
        <taxon>Arthropoda</taxon>
        <taxon>Hexapoda</taxon>
        <taxon>Insecta</taxon>
        <taxon>Pterygota</taxon>
        <taxon>Neoptera</taxon>
        <taxon>Endopterygota</taxon>
        <taxon>Coleoptera</taxon>
        <taxon>Polyphaga</taxon>
        <taxon>Cucujiformia</taxon>
        <taxon>Curculionidae</taxon>
        <taxon>Scolytinae</taxon>
        <taxon>Dendroctonus</taxon>
    </lineage>
</organism>
<evidence type="ECO:0000256" key="1">
    <source>
        <dbReference type="ARBA" id="ARBA00004316"/>
    </source>
</evidence>
<proteinExistence type="predicted"/>
<dbReference type="PANTHER" id="PTHR46613">
    <property type="entry name" value="RADIAL SPOKE HEAD 10 HOMOLOG B-RELATED"/>
    <property type="match status" value="1"/>
</dbReference>
<accession>N6U3P0</accession>
<dbReference type="GO" id="GO:0042995">
    <property type="term" value="C:cell projection"/>
    <property type="evidence" value="ECO:0007669"/>
    <property type="project" value="UniProtKB-SubCell"/>
</dbReference>
<reference evidence="3" key="1">
    <citation type="journal article" date="2013" name="Genome Biol.">
        <title>Draft genome of the mountain pine beetle, Dendroctonus ponderosae Hopkins, a major forest pest.</title>
        <authorList>
            <person name="Keeling C.I."/>
            <person name="Yuen M.M."/>
            <person name="Liao N.Y."/>
            <person name="Docking T.R."/>
            <person name="Chan S.K."/>
            <person name="Taylor G.A."/>
            <person name="Palmquist D.L."/>
            <person name="Jackman S.D."/>
            <person name="Nguyen A."/>
            <person name="Li M."/>
            <person name="Henderson H."/>
            <person name="Janes J.K."/>
            <person name="Zhao Y."/>
            <person name="Pandoh P."/>
            <person name="Moore R."/>
            <person name="Sperling F.A."/>
            <person name="Huber D.P."/>
            <person name="Birol I."/>
            <person name="Jones S.J."/>
            <person name="Bohlmann J."/>
        </authorList>
    </citation>
    <scope>NUCLEOTIDE SEQUENCE</scope>
</reference>
<name>N6U3P0_DENPD</name>
<dbReference type="HOGENOM" id="CLU_720156_0_0_1"/>
<comment type="subcellular location">
    <subcellularLocation>
        <location evidence="1">Cell projection</location>
    </subcellularLocation>
</comment>
<dbReference type="AlphaFoldDB" id="N6U3P0"/>
<gene>
    <name evidence="3" type="ORF">YQE_08246</name>
</gene>
<dbReference type="OrthoDB" id="294378at2759"/>
<keyword evidence="2" id="KW-0966">Cell projection</keyword>
<dbReference type="EMBL" id="KB741018">
    <property type="protein sequence ID" value="ENN75236.1"/>
    <property type="molecule type" value="Genomic_DNA"/>
</dbReference>
<evidence type="ECO:0000313" key="3">
    <source>
        <dbReference type="EMBL" id="ENN75236.1"/>
    </source>
</evidence>
<evidence type="ECO:0000256" key="2">
    <source>
        <dbReference type="ARBA" id="ARBA00023273"/>
    </source>
</evidence>
<feature type="non-terminal residue" evidence="3">
    <location>
        <position position="1"/>
    </location>
</feature>
<sequence>MRQYIKLLEKNTGNAPPLKIPIYNVIHEVDLEYFVDDFVPSGAQPKLISDISTLEIEHMINTQQSSNFSSDSHVNYLPSSSEWSTGYLMGTTESLQCAPNATELQNLLINYLPQLRRIYQTYATLCVKEQELTFQPVLVRLFLWQLYRDIGVTEKPGVSIVEIDERLMKNPNSCLETTHNPWEPIYFWQFLQALVGMACLLFTTENQSDYTPSTGFMYYMVKHFLESRLLVHAGNFQGNCLTYLKDLVPIDAVYGLYRKIGEPHTVEDFLKHSCLKEGQRIPCYKALFQKSTGCTVQTGTNVVILNQQVLFRGRHNSRYRLSFIEFYEVILVLAYEKVEKIRLALLEDVKSKSVSDMKSTTRVLSRSSTHANKKRKTLVKKYNV</sequence>
<dbReference type="PANTHER" id="PTHR46613:SF1">
    <property type="entry name" value="RADIAL SPOKE HEAD 10 HOMOLOG B-RELATED"/>
    <property type="match status" value="1"/>
</dbReference>